<dbReference type="Proteomes" id="UP000191672">
    <property type="component" value="Unassembled WGS sequence"/>
</dbReference>
<keyword evidence="3" id="KW-1185">Reference proteome</keyword>
<evidence type="ECO:0000313" key="2">
    <source>
        <dbReference type="EMBL" id="OQD86161.1"/>
    </source>
</evidence>
<dbReference type="InterPro" id="IPR036265">
    <property type="entry name" value="HIT-like_sf"/>
</dbReference>
<accession>A0A1V6QAB6</accession>
<feature type="chain" id="PRO_5013025986" description="EGF-like domain-containing protein" evidence="1">
    <location>
        <begin position="25"/>
        <end position="289"/>
    </location>
</feature>
<dbReference type="SUPFAM" id="SSF54197">
    <property type="entry name" value="HIT-like"/>
    <property type="match status" value="1"/>
</dbReference>
<reference evidence="3" key="1">
    <citation type="journal article" date="2017" name="Nat. Microbiol.">
        <title>Global analysis of biosynthetic gene clusters reveals vast potential of secondary metabolite production in Penicillium species.</title>
        <authorList>
            <person name="Nielsen J.C."/>
            <person name="Grijseels S."/>
            <person name="Prigent S."/>
            <person name="Ji B."/>
            <person name="Dainat J."/>
            <person name="Nielsen K.F."/>
            <person name="Frisvad J.C."/>
            <person name="Workman M."/>
            <person name="Nielsen J."/>
        </authorList>
    </citation>
    <scope>NUCLEOTIDE SEQUENCE [LARGE SCALE GENOMIC DNA]</scope>
    <source>
        <strain evidence="3">IBT 31811</strain>
    </source>
</reference>
<dbReference type="EMBL" id="MDYN01000008">
    <property type="protein sequence ID" value="OQD86161.1"/>
    <property type="molecule type" value="Genomic_DNA"/>
</dbReference>
<keyword evidence="1" id="KW-0732">Signal</keyword>
<feature type="signal peptide" evidence="1">
    <location>
        <begin position="1"/>
        <end position="24"/>
    </location>
</feature>
<sequence length="289" mass="31235">MIIQKILPVAVIFLCLNIIQKTVSQFICTSGDIFRDEVATCTCRDFTTGGSCTNRCPVGPTNCAAALSGIFLADCMSDCTSVQNKDCDACGIWLHSLCVCQQNASFCAWENSQGESWVKLAGQNLATTNEPIHNILALQTHPSLAITGWDFGQQISDPSSQGLAINPVRTVTQDQIHMHICSINPAMRTFLTSKSTSALSTYSTLQPIQLTPQFKQPRGSDTMWCLASQTKNSPISGNAIYGAINSVLQMHGICNYYVGAAVVRDGNGYTWGCVTADSGDAEHRFLLNC</sequence>
<dbReference type="AlphaFoldDB" id="A0A1V6QAB6"/>
<gene>
    <name evidence="2" type="ORF">PENANT_c008G01801</name>
</gene>
<evidence type="ECO:0000256" key="1">
    <source>
        <dbReference type="SAM" id="SignalP"/>
    </source>
</evidence>
<organism evidence="2 3">
    <name type="scientific">Penicillium antarcticum</name>
    <dbReference type="NCBI Taxonomy" id="416450"/>
    <lineage>
        <taxon>Eukaryota</taxon>
        <taxon>Fungi</taxon>
        <taxon>Dikarya</taxon>
        <taxon>Ascomycota</taxon>
        <taxon>Pezizomycotina</taxon>
        <taxon>Eurotiomycetes</taxon>
        <taxon>Eurotiomycetidae</taxon>
        <taxon>Eurotiales</taxon>
        <taxon>Aspergillaceae</taxon>
        <taxon>Penicillium</taxon>
    </lineage>
</organism>
<evidence type="ECO:0008006" key="4">
    <source>
        <dbReference type="Google" id="ProtNLM"/>
    </source>
</evidence>
<dbReference type="Gene3D" id="3.30.428.30">
    <property type="entry name" value="HIT family - CDH-like"/>
    <property type="match status" value="1"/>
</dbReference>
<comment type="caution">
    <text evidence="2">The sequence shown here is derived from an EMBL/GenBank/DDBJ whole genome shotgun (WGS) entry which is preliminary data.</text>
</comment>
<name>A0A1V6QAB6_9EURO</name>
<protein>
    <recommendedName>
        <fullName evidence="4">EGF-like domain-containing protein</fullName>
    </recommendedName>
</protein>
<proteinExistence type="predicted"/>
<evidence type="ECO:0000313" key="3">
    <source>
        <dbReference type="Proteomes" id="UP000191672"/>
    </source>
</evidence>